<name>A0AAN5D7X6_9BILA</name>
<dbReference type="FunFam" id="2.40.70.10:FF:000058">
    <property type="entry name" value="ASpartyl Protease"/>
    <property type="match status" value="1"/>
</dbReference>
<dbReference type="InterPro" id="IPR033121">
    <property type="entry name" value="PEPTIDASE_A1"/>
</dbReference>
<dbReference type="EMBL" id="BTRK01000006">
    <property type="protein sequence ID" value="GMR57367.1"/>
    <property type="molecule type" value="Genomic_DNA"/>
</dbReference>
<evidence type="ECO:0000256" key="8">
    <source>
        <dbReference type="ARBA" id="ARBA00023145"/>
    </source>
</evidence>
<proteinExistence type="inferred from homology"/>
<keyword evidence="10" id="KW-0325">Glycoprotein</keyword>
<evidence type="ECO:0000256" key="7">
    <source>
        <dbReference type="ARBA" id="ARBA00022801"/>
    </source>
</evidence>
<keyword evidence="4 12" id="KW-0645">Protease</keyword>
<dbReference type="PROSITE" id="PS00141">
    <property type="entry name" value="ASP_PROTEASE"/>
    <property type="match status" value="1"/>
</dbReference>
<sequence length="302" mass="32395">TGSANLWVPDSTCAGGLFNPCKSKNKFHSIKSKTYKKNGNNFTIKYGTGSVEGFLGADTVAFGPDSTALTVPACTFGQASSVAQIFRNDVIDGILGLAFQALAVDNVKPPFIEAIDQGLVEQPLFTVWLENEGRSINAPGGIYTYGAIDDKNCGPVIAYEKLSSATYYQFKLTSVALAGYSNNKGWQAASDTGTSLISAPFEVVERVAQAAGAKYNKDFDLYTLACVAEISEFKMVIGSETYTIDYKNMVVPIPNSGECSLAMESMVGSAFGPSFLLGDPFIREYCQIYDVGNKRMGFAESL</sequence>
<organism evidence="14 15">
    <name type="scientific">Pristionchus mayeri</name>
    <dbReference type="NCBI Taxonomy" id="1317129"/>
    <lineage>
        <taxon>Eukaryota</taxon>
        <taxon>Metazoa</taxon>
        <taxon>Ecdysozoa</taxon>
        <taxon>Nematoda</taxon>
        <taxon>Chromadorea</taxon>
        <taxon>Rhabditida</taxon>
        <taxon>Rhabditina</taxon>
        <taxon>Diplogasteromorpha</taxon>
        <taxon>Diplogasteroidea</taxon>
        <taxon>Neodiplogasteridae</taxon>
        <taxon>Pristionchus</taxon>
    </lineage>
</organism>
<comment type="caution">
    <text evidence="14">The sequence shown here is derived from an EMBL/GenBank/DDBJ whole genome shotgun (WGS) entry which is preliminary data.</text>
</comment>
<dbReference type="GO" id="GO:0005576">
    <property type="term" value="C:extracellular region"/>
    <property type="evidence" value="ECO:0007669"/>
    <property type="project" value="UniProtKB-SubCell"/>
</dbReference>
<keyword evidence="8" id="KW-0865">Zymogen</keyword>
<comment type="similarity">
    <text evidence="2 12">Belongs to the peptidase A1 family.</text>
</comment>
<dbReference type="InterPro" id="IPR001969">
    <property type="entry name" value="Aspartic_peptidase_AS"/>
</dbReference>
<evidence type="ECO:0000256" key="6">
    <source>
        <dbReference type="ARBA" id="ARBA00022750"/>
    </source>
</evidence>
<keyword evidence="6 12" id="KW-0064">Aspartyl protease</keyword>
<evidence type="ECO:0000256" key="3">
    <source>
        <dbReference type="ARBA" id="ARBA00022525"/>
    </source>
</evidence>
<evidence type="ECO:0000259" key="13">
    <source>
        <dbReference type="PROSITE" id="PS51767"/>
    </source>
</evidence>
<evidence type="ECO:0000256" key="11">
    <source>
        <dbReference type="PIRSR" id="PIRSR601461-2"/>
    </source>
</evidence>
<feature type="non-terminal residue" evidence="14">
    <location>
        <position position="1"/>
    </location>
</feature>
<dbReference type="AlphaFoldDB" id="A0AAN5D7X6"/>
<dbReference type="PROSITE" id="PS51767">
    <property type="entry name" value="PEPTIDASE_A1"/>
    <property type="match status" value="1"/>
</dbReference>
<dbReference type="Pfam" id="PF00026">
    <property type="entry name" value="Asp"/>
    <property type="match status" value="1"/>
</dbReference>
<dbReference type="InterPro" id="IPR021109">
    <property type="entry name" value="Peptidase_aspartic_dom_sf"/>
</dbReference>
<dbReference type="InterPro" id="IPR001461">
    <property type="entry name" value="Aspartic_peptidase_A1"/>
</dbReference>
<evidence type="ECO:0000256" key="5">
    <source>
        <dbReference type="ARBA" id="ARBA00022729"/>
    </source>
</evidence>
<evidence type="ECO:0000313" key="14">
    <source>
        <dbReference type="EMBL" id="GMR57367.1"/>
    </source>
</evidence>
<evidence type="ECO:0000313" key="15">
    <source>
        <dbReference type="Proteomes" id="UP001328107"/>
    </source>
</evidence>
<dbReference type="PANTHER" id="PTHR47966:SF45">
    <property type="entry name" value="PEPTIDASE A1 DOMAIN-CONTAINING PROTEIN"/>
    <property type="match status" value="1"/>
</dbReference>
<evidence type="ECO:0000256" key="1">
    <source>
        <dbReference type="ARBA" id="ARBA00004613"/>
    </source>
</evidence>
<evidence type="ECO:0000256" key="12">
    <source>
        <dbReference type="RuleBase" id="RU000454"/>
    </source>
</evidence>
<dbReference type="Gene3D" id="2.40.70.10">
    <property type="entry name" value="Acid Proteases"/>
    <property type="match status" value="2"/>
</dbReference>
<dbReference type="SUPFAM" id="SSF50630">
    <property type="entry name" value="Acid proteases"/>
    <property type="match status" value="1"/>
</dbReference>
<dbReference type="FunFam" id="2.40.70.10:FF:000008">
    <property type="entry name" value="Cathepsin D"/>
    <property type="match status" value="1"/>
</dbReference>
<keyword evidence="9 11" id="KW-1015">Disulfide bond</keyword>
<reference evidence="15" key="1">
    <citation type="submission" date="2022-10" db="EMBL/GenBank/DDBJ databases">
        <title>Genome assembly of Pristionchus species.</title>
        <authorList>
            <person name="Yoshida K."/>
            <person name="Sommer R.J."/>
        </authorList>
    </citation>
    <scope>NUCLEOTIDE SEQUENCE [LARGE SCALE GENOMIC DNA]</scope>
    <source>
        <strain evidence="15">RS5460</strain>
    </source>
</reference>
<feature type="domain" description="Peptidase A1" evidence="13">
    <location>
        <begin position="1"/>
        <end position="299"/>
    </location>
</feature>
<comment type="subcellular location">
    <subcellularLocation>
        <location evidence="1">Secreted</location>
    </subcellularLocation>
</comment>
<keyword evidence="15" id="KW-1185">Reference proteome</keyword>
<keyword evidence="3" id="KW-0964">Secreted</keyword>
<dbReference type="Proteomes" id="UP001328107">
    <property type="component" value="Unassembled WGS sequence"/>
</dbReference>
<keyword evidence="5" id="KW-0732">Signal</keyword>
<protein>
    <recommendedName>
        <fullName evidence="13">Peptidase A1 domain-containing protein</fullName>
    </recommendedName>
</protein>
<evidence type="ECO:0000256" key="10">
    <source>
        <dbReference type="ARBA" id="ARBA00023180"/>
    </source>
</evidence>
<evidence type="ECO:0000256" key="2">
    <source>
        <dbReference type="ARBA" id="ARBA00007447"/>
    </source>
</evidence>
<gene>
    <name evidence="14" type="ORF">PMAYCL1PPCAC_27562</name>
</gene>
<dbReference type="PRINTS" id="PR00792">
    <property type="entry name" value="PEPSIN"/>
</dbReference>
<dbReference type="InterPro" id="IPR034164">
    <property type="entry name" value="Pepsin-like_dom"/>
</dbReference>
<keyword evidence="7 12" id="KW-0378">Hydrolase</keyword>
<accession>A0AAN5D7X6</accession>
<evidence type="ECO:0000256" key="9">
    <source>
        <dbReference type="ARBA" id="ARBA00023157"/>
    </source>
</evidence>
<dbReference type="GO" id="GO:0005764">
    <property type="term" value="C:lysosome"/>
    <property type="evidence" value="ECO:0007669"/>
    <property type="project" value="TreeGrafter"/>
</dbReference>
<evidence type="ECO:0000256" key="4">
    <source>
        <dbReference type="ARBA" id="ARBA00022670"/>
    </source>
</evidence>
<dbReference type="GO" id="GO:0006508">
    <property type="term" value="P:proteolysis"/>
    <property type="evidence" value="ECO:0007669"/>
    <property type="project" value="UniProtKB-KW"/>
</dbReference>
<dbReference type="CDD" id="cd05471">
    <property type="entry name" value="pepsin_like"/>
    <property type="match status" value="1"/>
</dbReference>
<feature type="disulfide bond" evidence="11">
    <location>
        <begin position="13"/>
        <end position="21"/>
    </location>
</feature>
<dbReference type="GO" id="GO:0004190">
    <property type="term" value="F:aspartic-type endopeptidase activity"/>
    <property type="evidence" value="ECO:0007669"/>
    <property type="project" value="UniProtKB-KW"/>
</dbReference>
<dbReference type="PANTHER" id="PTHR47966">
    <property type="entry name" value="BETA-SITE APP-CLEAVING ENZYME, ISOFORM A-RELATED"/>
    <property type="match status" value="1"/>
</dbReference>